<dbReference type="RefSeq" id="WP_066171253.1">
    <property type="nucleotide sequence ID" value="NZ_CP136137.1"/>
</dbReference>
<sequence>MKFITRYSDDDVAELNKAIDMQAVSSEAIDRLAPTILLDSMKSHGWESLLVDNDNLHYIEGAILRDGTPAELDPMDLDELNEDAPGIISLCPRTIFRLVGANYSIGRLDITNWLRMHERVSGTR</sequence>
<reference evidence="1 2" key="1">
    <citation type="journal article" date="2023" name="Virus Evol.">
        <title>Computational host range prediction-The good, the bad, and the ugly.</title>
        <authorList>
            <person name="Howell A.A."/>
            <person name="Versoza C.J."/>
            <person name="Pfeifer S.P."/>
        </authorList>
    </citation>
    <scope>NUCLEOTIDE SEQUENCE [LARGE SCALE GENOMIC DNA]</scope>
    <source>
        <strain evidence="1 2">1610/1b</strain>
    </source>
</reference>
<gene>
    <name evidence="1" type="ORF">RVF87_02465</name>
</gene>
<protein>
    <submittedName>
        <fullName evidence="1">Uncharacterized protein</fullName>
    </submittedName>
</protein>
<dbReference type="Proteomes" id="UP001479933">
    <property type="component" value="Chromosome"/>
</dbReference>
<evidence type="ECO:0000313" key="2">
    <source>
        <dbReference type="Proteomes" id="UP001479933"/>
    </source>
</evidence>
<organism evidence="1 2">
    <name type="scientific">Gordonia hydrophobica</name>
    <dbReference type="NCBI Taxonomy" id="40516"/>
    <lineage>
        <taxon>Bacteria</taxon>
        <taxon>Bacillati</taxon>
        <taxon>Actinomycetota</taxon>
        <taxon>Actinomycetes</taxon>
        <taxon>Mycobacteriales</taxon>
        <taxon>Gordoniaceae</taxon>
        <taxon>Gordonia</taxon>
    </lineage>
</organism>
<proteinExistence type="predicted"/>
<name>A0ABZ2U2P1_9ACTN</name>
<dbReference type="EMBL" id="CP136137">
    <property type="protein sequence ID" value="WYY07970.1"/>
    <property type="molecule type" value="Genomic_DNA"/>
</dbReference>
<evidence type="ECO:0000313" key="1">
    <source>
        <dbReference type="EMBL" id="WYY07970.1"/>
    </source>
</evidence>
<keyword evidence="2" id="KW-1185">Reference proteome</keyword>
<accession>A0ABZ2U2P1</accession>